<dbReference type="OrthoDB" id="422427at2759"/>
<dbReference type="PROSITE" id="PS50048">
    <property type="entry name" value="ZN2_CY6_FUNGAL_2"/>
    <property type="match status" value="1"/>
</dbReference>
<dbReference type="Proteomes" id="UP000042958">
    <property type="component" value="Unassembled WGS sequence"/>
</dbReference>
<feature type="region of interest" description="Disordered" evidence="8">
    <location>
        <begin position="689"/>
        <end position="713"/>
    </location>
</feature>
<dbReference type="InterPro" id="IPR007219">
    <property type="entry name" value="XnlR_reg_dom"/>
</dbReference>
<keyword evidence="11" id="KW-1185">Reference proteome</keyword>
<evidence type="ECO:0000256" key="7">
    <source>
        <dbReference type="ARBA" id="ARBA00023242"/>
    </source>
</evidence>
<keyword evidence="3" id="KW-0862">Zinc</keyword>
<dbReference type="PANTHER" id="PTHR47540:SF1">
    <property type="entry name" value="ACTIVATOR OF STRESS GENES 1-RELATED"/>
    <property type="match status" value="1"/>
</dbReference>
<name>A0A0F7TH30_PENBI</name>
<dbReference type="SMART" id="SM00066">
    <property type="entry name" value="GAL4"/>
    <property type="match status" value="1"/>
</dbReference>
<accession>A0A0F7TH30</accession>
<keyword evidence="6" id="KW-0804">Transcription</keyword>
<evidence type="ECO:0000256" key="8">
    <source>
        <dbReference type="SAM" id="MobiDB-lite"/>
    </source>
</evidence>
<evidence type="ECO:0000256" key="2">
    <source>
        <dbReference type="ARBA" id="ARBA00022723"/>
    </source>
</evidence>
<dbReference type="GO" id="GO:0008270">
    <property type="term" value="F:zinc ion binding"/>
    <property type="evidence" value="ECO:0007669"/>
    <property type="project" value="InterPro"/>
</dbReference>
<dbReference type="AlphaFoldDB" id="A0A0F7TH30"/>
<dbReference type="EMBL" id="CDHK01000001">
    <property type="protein sequence ID" value="CEJ55187.1"/>
    <property type="molecule type" value="Genomic_DNA"/>
</dbReference>
<dbReference type="InterPro" id="IPR036864">
    <property type="entry name" value="Zn2-C6_fun-type_DNA-bd_sf"/>
</dbReference>
<dbReference type="GO" id="GO:0000981">
    <property type="term" value="F:DNA-binding transcription factor activity, RNA polymerase II-specific"/>
    <property type="evidence" value="ECO:0007669"/>
    <property type="project" value="InterPro"/>
</dbReference>
<dbReference type="GO" id="GO:0045944">
    <property type="term" value="P:positive regulation of transcription by RNA polymerase II"/>
    <property type="evidence" value="ECO:0007669"/>
    <property type="project" value="TreeGrafter"/>
</dbReference>
<dbReference type="InterPro" id="IPR001138">
    <property type="entry name" value="Zn2Cys6_DnaBD"/>
</dbReference>
<evidence type="ECO:0000313" key="11">
    <source>
        <dbReference type="Proteomes" id="UP000042958"/>
    </source>
</evidence>
<dbReference type="PROSITE" id="PS00463">
    <property type="entry name" value="ZN2_CY6_FUNGAL_1"/>
    <property type="match status" value="1"/>
</dbReference>
<dbReference type="GO" id="GO:0005634">
    <property type="term" value="C:nucleus"/>
    <property type="evidence" value="ECO:0007669"/>
    <property type="project" value="UniProtKB-SubCell"/>
</dbReference>
<evidence type="ECO:0000256" key="5">
    <source>
        <dbReference type="ARBA" id="ARBA00023125"/>
    </source>
</evidence>
<dbReference type="Pfam" id="PF00172">
    <property type="entry name" value="Zn_clus"/>
    <property type="match status" value="1"/>
</dbReference>
<dbReference type="InterPro" id="IPR051711">
    <property type="entry name" value="Stress_Response_Reg"/>
</dbReference>
<gene>
    <name evidence="10" type="ORF">PMG11_01456</name>
</gene>
<feature type="domain" description="Zn(2)-C6 fungal-type" evidence="9">
    <location>
        <begin position="64"/>
        <end position="93"/>
    </location>
</feature>
<dbReference type="Gene3D" id="4.10.240.10">
    <property type="entry name" value="Zn(2)-C6 fungal-type DNA-binding domain"/>
    <property type="match status" value="1"/>
</dbReference>
<evidence type="ECO:0000256" key="1">
    <source>
        <dbReference type="ARBA" id="ARBA00004123"/>
    </source>
</evidence>
<dbReference type="STRING" id="104259.A0A0F7TH30"/>
<dbReference type="GO" id="GO:0006351">
    <property type="term" value="P:DNA-templated transcription"/>
    <property type="evidence" value="ECO:0007669"/>
    <property type="project" value="InterPro"/>
</dbReference>
<evidence type="ECO:0000256" key="6">
    <source>
        <dbReference type="ARBA" id="ARBA00023163"/>
    </source>
</evidence>
<dbReference type="GO" id="GO:0043565">
    <property type="term" value="F:sequence-specific DNA binding"/>
    <property type="evidence" value="ECO:0007669"/>
    <property type="project" value="TreeGrafter"/>
</dbReference>
<protein>
    <recommendedName>
        <fullName evidence="9">Zn(2)-C6 fungal-type domain-containing protein</fullName>
    </recommendedName>
</protein>
<reference evidence="11" key="1">
    <citation type="journal article" date="2015" name="Genome Announc.">
        <title>Draft genome sequence of the fungus Penicillium brasilianum MG11.</title>
        <authorList>
            <person name="Horn F."/>
            <person name="Linde J."/>
            <person name="Mattern D.J."/>
            <person name="Walther G."/>
            <person name="Guthke R."/>
            <person name="Brakhage A.A."/>
            <person name="Valiante V."/>
        </authorList>
    </citation>
    <scope>NUCLEOTIDE SEQUENCE [LARGE SCALE GENOMIC DNA]</scope>
    <source>
        <strain evidence="11">MG11</strain>
    </source>
</reference>
<proteinExistence type="predicted"/>
<keyword evidence="5" id="KW-0238">DNA-binding</keyword>
<keyword evidence="7" id="KW-0539">Nucleus</keyword>
<keyword evidence="2" id="KW-0479">Metal-binding</keyword>
<feature type="region of interest" description="Disordered" evidence="8">
    <location>
        <begin position="1"/>
        <end position="58"/>
    </location>
</feature>
<evidence type="ECO:0000256" key="4">
    <source>
        <dbReference type="ARBA" id="ARBA00023015"/>
    </source>
</evidence>
<dbReference type="SUPFAM" id="SSF57701">
    <property type="entry name" value="Zn2/Cys6 DNA-binding domain"/>
    <property type="match status" value="1"/>
</dbReference>
<feature type="compositionally biased region" description="Basic residues" evidence="8">
    <location>
        <begin position="694"/>
        <end position="705"/>
    </location>
</feature>
<sequence length="861" mass="96343">MSTSSELYLQNNSGVTQERNTHQGAQGVFAPSPALDPSQADSNSDKLVSPETTTARKAHRARRACDDCRGRKIRCDGRHPCLSCSALNLDCSYDQPDKRSTRLSRREVEDLASKLQRARNLLRALAPNLDLDDPHLDATVLSKLQLPISNMRSLESTGAKLSESPHQIPHRPASPEQDANLATVLEETGRLNLDNTGNWSYHSHGSSSAFVRRLGERFGNMSDLSIEDKTTNLRLRGISDAFESANHSMNPAFEDSSREFISLPPREVAIELATSALNEACALFNFVHKPSFFSMLEEVYLLNSAQYTDKEHRFLPLLYAVLALGYLFSCNERARSGYTHAISEGMRYFSASRQMIDIAQCRNILALQTVVCMTLFLHSSASMPTCHSYISAAMAASLQMGLHRSQPAEMNPVERETRKRLFWAIRTLETYIIAILGLPRTISDDDIDQEMPLEIDDEYITEAGILPMPERRVSLITASNAHIRLAYILGRVSTDVYPAKRMQREVSQKTRAYVVNNAKVREVENDLQSWLTSLPTHLRPGPASSNDLTRAQHLLRLAFTHVQITLYKPFLHYISQSRKDNLTSNQCYAYAAACVDVGRNAIYNARQMEKQDILSGPYWFSIYTTFCATLSLTFHVWENAEVENALETIKDAEFGRHVLKNLAYQSTAAESLSETLGIIFTLLPGRLGNDKQHPRSKLTPQRKRPQSPSRPNLVEAQQQNIPVHQSHPAMDANHLRQQSIVGYDPIDITPGDLNFNLDSNHWISNQTLTAPNTLSTRFLGPDSIEDIFCHAHSAPGMNSPDSSYPRTDLHLNSGVGNPTPGMDLGNPTPFHTFSSLDQYVSMLDTDYDVGTGTVLDQYPQF</sequence>
<organism evidence="10 11">
    <name type="scientific">Penicillium brasilianum</name>
    <dbReference type="NCBI Taxonomy" id="104259"/>
    <lineage>
        <taxon>Eukaryota</taxon>
        <taxon>Fungi</taxon>
        <taxon>Dikarya</taxon>
        <taxon>Ascomycota</taxon>
        <taxon>Pezizomycotina</taxon>
        <taxon>Eurotiomycetes</taxon>
        <taxon>Eurotiomycetidae</taxon>
        <taxon>Eurotiales</taxon>
        <taxon>Aspergillaceae</taxon>
        <taxon>Penicillium</taxon>
    </lineage>
</organism>
<dbReference type="PANTHER" id="PTHR47540">
    <property type="entry name" value="THIAMINE REPRESSIBLE GENES REGULATORY PROTEIN THI5"/>
    <property type="match status" value="1"/>
</dbReference>
<evidence type="ECO:0000313" key="10">
    <source>
        <dbReference type="EMBL" id="CEJ55187.1"/>
    </source>
</evidence>
<evidence type="ECO:0000256" key="3">
    <source>
        <dbReference type="ARBA" id="ARBA00022833"/>
    </source>
</evidence>
<keyword evidence="4" id="KW-0805">Transcription regulation</keyword>
<dbReference type="SMART" id="SM00906">
    <property type="entry name" value="Fungal_trans"/>
    <property type="match status" value="1"/>
</dbReference>
<feature type="compositionally biased region" description="Polar residues" evidence="8">
    <location>
        <begin position="1"/>
        <end position="24"/>
    </location>
</feature>
<feature type="compositionally biased region" description="Polar residues" evidence="8">
    <location>
        <begin position="39"/>
        <end position="53"/>
    </location>
</feature>
<dbReference type="CDD" id="cd00067">
    <property type="entry name" value="GAL4"/>
    <property type="match status" value="1"/>
</dbReference>
<comment type="subcellular location">
    <subcellularLocation>
        <location evidence="1">Nucleus</location>
    </subcellularLocation>
</comment>
<dbReference type="CDD" id="cd12148">
    <property type="entry name" value="fungal_TF_MHR"/>
    <property type="match status" value="1"/>
</dbReference>
<dbReference type="Pfam" id="PF04082">
    <property type="entry name" value="Fungal_trans"/>
    <property type="match status" value="1"/>
</dbReference>
<evidence type="ECO:0000259" key="9">
    <source>
        <dbReference type="PROSITE" id="PS50048"/>
    </source>
</evidence>